<evidence type="ECO:0000259" key="6">
    <source>
        <dbReference type="PROSITE" id="PS51379"/>
    </source>
</evidence>
<keyword evidence="3" id="KW-0249">Electron transport</keyword>
<keyword evidence="5" id="KW-0411">Iron-sulfur</keyword>
<evidence type="ECO:0000313" key="8">
    <source>
        <dbReference type="Proteomes" id="UP000277582"/>
    </source>
</evidence>
<reference evidence="7 8" key="1">
    <citation type="submission" date="2018-10" db="EMBL/GenBank/DDBJ databases">
        <title>Co-occurring genomic capacity for anaerobic methane metabolism and dissimilatory sulfite reduction discovered in the Korarchaeota.</title>
        <authorList>
            <person name="Mckay L.J."/>
            <person name="Dlakic M."/>
            <person name="Fields M.W."/>
            <person name="Delmont T.O."/>
            <person name="Eren A.M."/>
            <person name="Jay Z.J."/>
            <person name="Klingelsmith K.B."/>
            <person name="Rusch D.B."/>
            <person name="Inskeep W.P."/>
        </authorList>
    </citation>
    <scope>NUCLEOTIDE SEQUENCE [LARGE SCALE GENOMIC DNA]</scope>
    <source>
        <strain evidence="7 8">MDKW</strain>
    </source>
</reference>
<evidence type="ECO:0000256" key="2">
    <source>
        <dbReference type="ARBA" id="ARBA00022723"/>
    </source>
</evidence>
<dbReference type="PANTHER" id="PTHR36923:SF3">
    <property type="entry name" value="FERREDOXIN"/>
    <property type="match status" value="1"/>
</dbReference>
<dbReference type="GO" id="GO:0003746">
    <property type="term" value="F:translation elongation factor activity"/>
    <property type="evidence" value="ECO:0007669"/>
    <property type="project" value="InterPro"/>
</dbReference>
<dbReference type="GO" id="GO:0003723">
    <property type="term" value="F:RNA binding"/>
    <property type="evidence" value="ECO:0007669"/>
    <property type="project" value="InterPro"/>
</dbReference>
<dbReference type="InterPro" id="IPR012340">
    <property type="entry name" value="NA-bd_OB-fold"/>
</dbReference>
<feature type="domain" description="4Fe-4S ferredoxin-type" evidence="6">
    <location>
        <begin position="375"/>
        <end position="404"/>
    </location>
</feature>
<dbReference type="GO" id="GO:0043022">
    <property type="term" value="F:ribosome binding"/>
    <property type="evidence" value="ECO:0007669"/>
    <property type="project" value="InterPro"/>
</dbReference>
<organism evidence="7 8">
    <name type="scientific">Candidatus Methanodesulfokora washburnensis</name>
    <dbReference type="NCBI Taxonomy" id="2478471"/>
    <lineage>
        <taxon>Archaea</taxon>
        <taxon>Thermoproteota</taxon>
        <taxon>Candidatus Korarchaeia</taxon>
        <taxon>Candidatus Korarchaeia incertae sedis</taxon>
        <taxon>Candidatus Methanodesulfokora</taxon>
    </lineage>
</organism>
<dbReference type="InterPro" id="IPR020189">
    <property type="entry name" value="IF5A_C"/>
</dbReference>
<evidence type="ECO:0000256" key="3">
    <source>
        <dbReference type="ARBA" id="ARBA00022982"/>
    </source>
</evidence>
<dbReference type="Gene3D" id="2.40.50.140">
    <property type="entry name" value="Nucleic acid-binding proteins"/>
    <property type="match status" value="1"/>
</dbReference>
<evidence type="ECO:0000256" key="4">
    <source>
        <dbReference type="ARBA" id="ARBA00023004"/>
    </source>
</evidence>
<name>A0A429GSA3_9CREN</name>
<keyword evidence="2" id="KW-0479">Metal-binding</keyword>
<dbReference type="PROSITE" id="PS51379">
    <property type="entry name" value="4FE4S_FER_2"/>
    <property type="match status" value="1"/>
</dbReference>
<dbReference type="InterPro" id="IPR017896">
    <property type="entry name" value="4Fe4S_Fe-S-bd"/>
</dbReference>
<evidence type="ECO:0000313" key="7">
    <source>
        <dbReference type="EMBL" id="RSN76705.1"/>
    </source>
</evidence>
<dbReference type="SUPFAM" id="SSF50249">
    <property type="entry name" value="Nucleic acid-binding proteins"/>
    <property type="match status" value="1"/>
</dbReference>
<sequence length="446" mass="50346">MGHVKEFDLSRLGSLLLGNETQYLSILEDNLDLIIAVGAWEGSELIDRVGAYELQRELEKRGINAIVLTDAYLATTGDRYADRPLFLIGGPPANSLSAQYFGELKGTVFGFREFDGRLVGYAFGDTGRETLLAVKQFILNQLEAFFTKLLIERGIRRAKGFIKLLEPQELIHQTVDKAVEMRAVDKRTGQVVSVSGNTVQVMDLETFEVFEVPIPEEIAGKISSGAEVEYWVSMGKKRIVKVISGNTTNGFRNILPYVVFWRRYILEKYRRTGDYKKDAKMVMELMEYDQEILKEALEIGRKEGRDPRELFPIIAAYGLMNSNKGRLPEEYIRRLGVDPKAVWHYIIELSNADYEFAMEASSILEEGAKYKMAKYKIVHDRESCIADGVCASLCPDNWYIADDGLASPVKTELDDLGCNMDAAQACPVNIIHIYEIKEDGSQKQLI</sequence>
<keyword evidence="1" id="KW-0813">Transport</keyword>
<keyword evidence="4" id="KW-0408">Iron</keyword>
<dbReference type="GO" id="GO:0045905">
    <property type="term" value="P:positive regulation of translational termination"/>
    <property type="evidence" value="ECO:0007669"/>
    <property type="project" value="InterPro"/>
</dbReference>
<dbReference type="CDD" id="cd04467">
    <property type="entry name" value="S1_aIF5A"/>
    <property type="match status" value="1"/>
</dbReference>
<dbReference type="Proteomes" id="UP000277582">
    <property type="component" value="Unassembled WGS sequence"/>
</dbReference>
<dbReference type="Pfam" id="PF01287">
    <property type="entry name" value="eIF-5a"/>
    <property type="match status" value="1"/>
</dbReference>
<dbReference type="Gene3D" id="3.30.70.20">
    <property type="match status" value="1"/>
</dbReference>
<dbReference type="AlphaFoldDB" id="A0A429GSA3"/>
<comment type="caution">
    <text evidence="7">The sequence shown here is derived from an EMBL/GenBank/DDBJ whole genome shotgun (WGS) entry which is preliminary data.</text>
</comment>
<dbReference type="InterPro" id="IPR051269">
    <property type="entry name" value="Fe-S_cluster_ET"/>
</dbReference>
<dbReference type="EMBL" id="RCOS01000054">
    <property type="protein sequence ID" value="RSN76705.1"/>
    <property type="molecule type" value="Genomic_DNA"/>
</dbReference>
<gene>
    <name evidence="7" type="ORF">D6D85_03600</name>
</gene>
<accession>A0A429GSA3</accession>
<proteinExistence type="predicted"/>
<dbReference type="SUPFAM" id="SSF54862">
    <property type="entry name" value="4Fe-4S ferredoxins"/>
    <property type="match status" value="1"/>
</dbReference>
<evidence type="ECO:0000256" key="1">
    <source>
        <dbReference type="ARBA" id="ARBA00022448"/>
    </source>
</evidence>
<dbReference type="GO" id="GO:0045901">
    <property type="term" value="P:positive regulation of translational elongation"/>
    <property type="evidence" value="ECO:0007669"/>
    <property type="project" value="InterPro"/>
</dbReference>
<dbReference type="GO" id="GO:0051536">
    <property type="term" value="F:iron-sulfur cluster binding"/>
    <property type="evidence" value="ECO:0007669"/>
    <property type="project" value="UniProtKB-KW"/>
</dbReference>
<dbReference type="PANTHER" id="PTHR36923">
    <property type="entry name" value="FERREDOXIN"/>
    <property type="match status" value="1"/>
</dbReference>
<keyword evidence="8" id="KW-1185">Reference proteome</keyword>
<dbReference type="SMART" id="SM01376">
    <property type="entry name" value="eIF-5a"/>
    <property type="match status" value="1"/>
</dbReference>
<dbReference type="Pfam" id="PF13370">
    <property type="entry name" value="Fer4_13"/>
    <property type="match status" value="1"/>
</dbReference>
<protein>
    <recommendedName>
        <fullName evidence="6">4Fe-4S ferredoxin-type domain-containing protein</fullName>
    </recommendedName>
</protein>
<dbReference type="GO" id="GO:0046872">
    <property type="term" value="F:metal ion binding"/>
    <property type="evidence" value="ECO:0007669"/>
    <property type="project" value="UniProtKB-KW"/>
</dbReference>
<evidence type="ECO:0000256" key="5">
    <source>
        <dbReference type="ARBA" id="ARBA00023014"/>
    </source>
</evidence>